<accession>A0A371IMG0</accession>
<evidence type="ECO:0000313" key="3">
    <source>
        <dbReference type="Proteomes" id="UP000093352"/>
    </source>
</evidence>
<comment type="caution">
    <text evidence="2">The sequence shown here is derived from an EMBL/GenBank/DDBJ whole genome shotgun (WGS) entry which is preliminary data.</text>
</comment>
<dbReference type="RefSeq" id="WP_068911984.1">
    <property type="nucleotide sequence ID" value="NZ_MBEW02000005.1"/>
</dbReference>
<dbReference type="STRING" id="1871336.BBG48_06090"/>
<organism evidence="2 3">
    <name type="scientific">Criibacterium bergeronii</name>
    <dbReference type="NCBI Taxonomy" id="1871336"/>
    <lineage>
        <taxon>Bacteria</taxon>
        <taxon>Bacillati</taxon>
        <taxon>Bacillota</taxon>
        <taxon>Clostridia</taxon>
        <taxon>Peptostreptococcales</taxon>
        <taxon>Filifactoraceae</taxon>
        <taxon>Criibacterium</taxon>
    </lineage>
</organism>
<feature type="compositionally biased region" description="Basic and acidic residues" evidence="1">
    <location>
        <begin position="305"/>
        <end position="315"/>
    </location>
</feature>
<keyword evidence="3" id="KW-1185">Reference proteome</keyword>
<reference evidence="2 3" key="1">
    <citation type="journal article" date="2016" name="Genome Announc.">
        <title>Draft Genome Sequence of Criibacterium bergeronii gen. nov., sp. nov., Strain CCRI-22567T, Isolated from a Vaginal Sample from a Woman with Bacterial Vaginosis.</title>
        <authorList>
            <person name="Maheux A.F."/>
            <person name="Berube E."/>
            <person name="Boudreau D.K."/>
            <person name="Raymond F."/>
            <person name="Corbeil J."/>
            <person name="Roy P.H."/>
            <person name="Boissinot M."/>
            <person name="Omar R.F."/>
        </authorList>
    </citation>
    <scope>NUCLEOTIDE SEQUENCE [LARGE SCALE GENOMIC DNA]</scope>
    <source>
        <strain evidence="2 3">CCRI-22567</strain>
    </source>
</reference>
<evidence type="ECO:0000256" key="1">
    <source>
        <dbReference type="SAM" id="MobiDB-lite"/>
    </source>
</evidence>
<feature type="region of interest" description="Disordered" evidence="1">
    <location>
        <begin position="296"/>
        <end position="315"/>
    </location>
</feature>
<proteinExistence type="predicted"/>
<gene>
    <name evidence="2" type="ORF">BBG48_003525</name>
</gene>
<sequence>MLEEKNFKKIIIIATILVALLVAVSYTMYYKSMPQLSKDGQVSEKAEENKFPILPFDAFSMVKSDLTLKFGEGTQGDGSNYDNQYIDYDQHWFNKDFKARYYYGLQDRIYQINLPVKKDDIKAVYEEMKVELGTPFYDSLFDKSKPLEESYTHWIKDSTRYSLLYDQGQAFVKMKLEYYANPDGHNLGARPTVIQRIDNDKKVLGGDASSILLIGDKEEYTQKYYKNLYVVLGSKKGSIVGRLPKDTDGGMYPKMSIMDINGSGNQDILIEADNEYLKWFTGFEYKDGKLNVIYSKEDRPEEGDTNNKLETEKEK</sequence>
<dbReference type="Proteomes" id="UP000093352">
    <property type="component" value="Unassembled WGS sequence"/>
</dbReference>
<name>A0A371IMG0_9FIRM</name>
<dbReference type="AlphaFoldDB" id="A0A371IMG0"/>
<dbReference type="EMBL" id="MBEW02000005">
    <property type="protein sequence ID" value="RDY21664.1"/>
    <property type="molecule type" value="Genomic_DNA"/>
</dbReference>
<evidence type="ECO:0000313" key="2">
    <source>
        <dbReference type="EMBL" id="RDY21664.1"/>
    </source>
</evidence>
<protein>
    <submittedName>
        <fullName evidence="2">Uncharacterized protein</fullName>
    </submittedName>
</protein>